<evidence type="ECO:0000259" key="4">
    <source>
        <dbReference type="SMART" id="SM00922"/>
    </source>
</evidence>
<dbReference type="InterPro" id="IPR018110">
    <property type="entry name" value="Mandel_Rmase/mucon_lact_enz_CS"/>
</dbReference>
<dbReference type="InterPro" id="IPR029017">
    <property type="entry name" value="Enolase-like_N"/>
</dbReference>
<dbReference type="InterPro" id="IPR013342">
    <property type="entry name" value="Mandelate_racemase_C"/>
</dbReference>
<dbReference type="SFLD" id="SFLDG00179">
    <property type="entry name" value="mandelate_racemase"/>
    <property type="match status" value="1"/>
</dbReference>
<reference evidence="5 6" key="1">
    <citation type="submission" date="2017-10" db="EMBL/GenBank/DDBJ databases">
        <title>Sphingobium yanoikuyae S72.</title>
        <authorList>
            <person name="Sanchez E."/>
            <person name="Bustos P."/>
            <person name="Mendoza P."/>
            <person name="Guo X."/>
            <person name="Mendoza A."/>
        </authorList>
    </citation>
    <scope>NUCLEOTIDE SEQUENCE [LARGE SCALE GENOMIC DNA]</scope>
    <source>
        <strain evidence="5 6">S72</strain>
    </source>
</reference>
<dbReference type="GO" id="GO:0009063">
    <property type="term" value="P:amino acid catabolic process"/>
    <property type="evidence" value="ECO:0007669"/>
    <property type="project" value="InterPro"/>
</dbReference>
<dbReference type="InterPro" id="IPR029065">
    <property type="entry name" value="Enolase_C-like"/>
</dbReference>
<proteinExistence type="predicted"/>
<protein>
    <submittedName>
        <fullName evidence="5">Mandelate racemase</fullName>
    </submittedName>
</protein>
<dbReference type="SUPFAM" id="SSF51604">
    <property type="entry name" value="Enolase C-terminal domain-like"/>
    <property type="match status" value="1"/>
</dbReference>
<dbReference type="PROSITE" id="PS00909">
    <property type="entry name" value="MR_MLE_2"/>
    <property type="match status" value="1"/>
</dbReference>
<dbReference type="GeneID" id="57776802"/>
<dbReference type="PANTHER" id="PTHR13794">
    <property type="entry name" value="ENOLASE SUPERFAMILY, MANDELATE RACEMASE"/>
    <property type="match status" value="1"/>
</dbReference>
<dbReference type="Gene3D" id="3.30.390.10">
    <property type="entry name" value="Enolase-like, N-terminal domain"/>
    <property type="match status" value="1"/>
</dbReference>
<dbReference type="SUPFAM" id="SSF54826">
    <property type="entry name" value="Enolase N-terminal domain-like"/>
    <property type="match status" value="1"/>
</dbReference>
<dbReference type="InterPro" id="IPR036849">
    <property type="entry name" value="Enolase-like_C_sf"/>
</dbReference>
<dbReference type="Pfam" id="PF13378">
    <property type="entry name" value="MR_MLE_C"/>
    <property type="match status" value="1"/>
</dbReference>
<organism evidence="5 6">
    <name type="scientific">Sphingobium yanoikuyae</name>
    <name type="common">Sphingomonas yanoikuyae</name>
    <dbReference type="NCBI Taxonomy" id="13690"/>
    <lineage>
        <taxon>Bacteria</taxon>
        <taxon>Pseudomonadati</taxon>
        <taxon>Pseudomonadota</taxon>
        <taxon>Alphaproteobacteria</taxon>
        <taxon>Sphingomonadales</taxon>
        <taxon>Sphingomonadaceae</taxon>
        <taxon>Sphingobium</taxon>
    </lineage>
</organism>
<comment type="cofactor">
    <cofactor evidence="1">
        <name>Mg(2+)</name>
        <dbReference type="ChEBI" id="CHEBI:18420"/>
    </cofactor>
</comment>
<name>A0A291MYJ7_SPHYA</name>
<dbReference type="InterPro" id="IPR046945">
    <property type="entry name" value="RHMD-like"/>
</dbReference>
<dbReference type="GO" id="GO:0016836">
    <property type="term" value="F:hydro-lyase activity"/>
    <property type="evidence" value="ECO:0007669"/>
    <property type="project" value="TreeGrafter"/>
</dbReference>
<evidence type="ECO:0000313" key="5">
    <source>
        <dbReference type="EMBL" id="ATI79978.1"/>
    </source>
</evidence>
<evidence type="ECO:0000256" key="2">
    <source>
        <dbReference type="ARBA" id="ARBA00022723"/>
    </source>
</evidence>
<sequence length="377" mass="40013">MVHVATTDQSPGAAPTIGSVRARAVSVPLRRPVIAGIGRFNEWPLVLVDVCLRGGTVGHGYVAPYRAGSVGAVLAEIRDLGSIMAGASAAPHDRFLTEAKALNVVGAGGISLIAIAALDMAIWDALAKEAGKPLAVLLGGTVGPVRAYNSNGLWRHEVSTLSTEAADLAAEGGFSAMKLRLGSERLADDLAAIEAVRQGVGSDIDLMVDFNQTLGLGDAIRRCRDLDPLGLYWLEEPIAYDNVRGYADLASKVRTPLQIGENFYGPRDLFTFLQAGAVHYAMADLMRIGGVTGWMRTAAIADSSGVQLSNHLYPEISAHVLRVTPTAHWLEWVDWALPILRDPIVPGNGHLTASGRPGTDVNWDEAAVAKYEIMPTP</sequence>
<dbReference type="Pfam" id="PF02746">
    <property type="entry name" value="MR_MLE_N"/>
    <property type="match status" value="1"/>
</dbReference>
<dbReference type="SFLD" id="SFLDS00001">
    <property type="entry name" value="Enolase"/>
    <property type="match status" value="1"/>
</dbReference>
<evidence type="ECO:0000313" key="6">
    <source>
        <dbReference type="Proteomes" id="UP000219422"/>
    </source>
</evidence>
<evidence type="ECO:0000256" key="1">
    <source>
        <dbReference type="ARBA" id="ARBA00001946"/>
    </source>
</evidence>
<dbReference type="SMART" id="SM00922">
    <property type="entry name" value="MR_MLE"/>
    <property type="match status" value="1"/>
</dbReference>
<dbReference type="AlphaFoldDB" id="A0A291MYJ7"/>
<dbReference type="Gene3D" id="3.20.20.120">
    <property type="entry name" value="Enolase-like C-terminal domain"/>
    <property type="match status" value="1"/>
</dbReference>
<accession>A0A291MYJ7</accession>
<dbReference type="InterPro" id="IPR013341">
    <property type="entry name" value="Mandelate_racemase_N_dom"/>
</dbReference>
<dbReference type="RefSeq" id="WP_097383230.1">
    <property type="nucleotide sequence ID" value="NZ_CP023741.1"/>
</dbReference>
<dbReference type="KEGG" id="sya:A6768_08140"/>
<gene>
    <name evidence="5" type="ORF">A6768_08140</name>
</gene>
<dbReference type="GO" id="GO:0000287">
    <property type="term" value="F:magnesium ion binding"/>
    <property type="evidence" value="ECO:0007669"/>
    <property type="project" value="UniProtKB-ARBA"/>
</dbReference>
<dbReference type="PANTHER" id="PTHR13794:SF58">
    <property type="entry name" value="MITOCHONDRIAL ENOLASE SUPERFAMILY MEMBER 1"/>
    <property type="match status" value="1"/>
</dbReference>
<dbReference type="GO" id="GO:0016052">
    <property type="term" value="P:carbohydrate catabolic process"/>
    <property type="evidence" value="ECO:0007669"/>
    <property type="project" value="TreeGrafter"/>
</dbReference>
<evidence type="ECO:0000256" key="3">
    <source>
        <dbReference type="ARBA" id="ARBA00022842"/>
    </source>
</evidence>
<dbReference type="Proteomes" id="UP000219422">
    <property type="component" value="Chromosome"/>
</dbReference>
<dbReference type="EMBL" id="CP023741">
    <property type="protein sequence ID" value="ATI79978.1"/>
    <property type="molecule type" value="Genomic_DNA"/>
</dbReference>
<keyword evidence="3" id="KW-0460">Magnesium</keyword>
<feature type="domain" description="Mandelate racemase/muconate lactonizing enzyme C-terminal" evidence="4">
    <location>
        <begin position="158"/>
        <end position="256"/>
    </location>
</feature>
<keyword evidence="2" id="KW-0479">Metal-binding</keyword>